<dbReference type="InterPro" id="IPR022877">
    <property type="entry name" value="UPF0173"/>
</dbReference>
<gene>
    <name evidence="4" type="ORF">ENW66_08230</name>
</gene>
<dbReference type="SUPFAM" id="SSF56281">
    <property type="entry name" value="Metallo-hydrolase/oxidoreductase"/>
    <property type="match status" value="1"/>
</dbReference>
<dbReference type="HAMAP" id="MF_00457">
    <property type="entry name" value="UPF0173"/>
    <property type="match status" value="1"/>
</dbReference>
<name>A0A7C3MDE2_ARCFL</name>
<protein>
    <recommendedName>
        <fullName evidence="2">UPF0173 metal-dependent hydrolase ENW66_08230</fullName>
    </recommendedName>
</protein>
<dbReference type="InterPro" id="IPR036866">
    <property type="entry name" value="RibonucZ/Hydroxyglut_hydro"/>
</dbReference>
<evidence type="ECO:0000256" key="2">
    <source>
        <dbReference type="HAMAP-Rule" id="MF_00457"/>
    </source>
</evidence>
<dbReference type="Pfam" id="PF13483">
    <property type="entry name" value="Lactamase_B_3"/>
    <property type="match status" value="1"/>
</dbReference>
<comment type="caution">
    <text evidence="4">The sequence shown here is derived from an EMBL/GenBank/DDBJ whole genome shotgun (WGS) entry which is preliminary data.</text>
</comment>
<organism evidence="4">
    <name type="scientific">Archaeoglobus fulgidus</name>
    <dbReference type="NCBI Taxonomy" id="2234"/>
    <lineage>
        <taxon>Archaea</taxon>
        <taxon>Methanobacteriati</taxon>
        <taxon>Methanobacteriota</taxon>
        <taxon>Archaeoglobi</taxon>
        <taxon>Archaeoglobales</taxon>
        <taxon>Archaeoglobaceae</taxon>
        <taxon>Archaeoglobus</taxon>
    </lineage>
</organism>
<accession>A0A7C3MDE2</accession>
<dbReference type="InterPro" id="IPR050114">
    <property type="entry name" value="UPF0173_UPF0282_UlaG_hydrolase"/>
</dbReference>
<dbReference type="InterPro" id="IPR001279">
    <property type="entry name" value="Metallo-B-lactamas"/>
</dbReference>
<evidence type="ECO:0000259" key="3">
    <source>
        <dbReference type="SMART" id="SM00849"/>
    </source>
</evidence>
<evidence type="ECO:0000313" key="4">
    <source>
        <dbReference type="EMBL" id="HFW32915.1"/>
    </source>
</evidence>
<dbReference type="SMART" id="SM00849">
    <property type="entry name" value="Lactamase_B"/>
    <property type="match status" value="1"/>
</dbReference>
<reference evidence="4" key="1">
    <citation type="journal article" date="2020" name="mSystems">
        <title>Genome- and Community-Level Interaction Insights into Carbon Utilization and Element Cycling Functions of Hydrothermarchaeota in Hydrothermal Sediment.</title>
        <authorList>
            <person name="Zhou Z."/>
            <person name="Liu Y."/>
            <person name="Xu W."/>
            <person name="Pan J."/>
            <person name="Luo Z.H."/>
            <person name="Li M."/>
        </authorList>
    </citation>
    <scope>NUCLEOTIDE SEQUENCE [LARGE SCALE GENOMIC DNA]</scope>
    <source>
        <strain evidence="4">SpSt-87</strain>
    </source>
</reference>
<sequence length="231" mass="25369">MKITWLGHAAFLLEGSMKVLIDPFLTGNPAAPVKPDDVEVDYILITHGHGDHLGDAVEIARKKNVPIICIHELSRILARYDVETMGMNMGGTIRKGSVEITMVPAWHSADFEDEKGNIISAGLPAGYVVSMDGVKVYHTGDTDVFLDMQLIGELHRPDVMLVPIGDYYTTGIAGAVKALELVKPKVAIPMHYNTFPLIEKDPEDFRKAVKAKGLDVEVVILKPGESYEYSK</sequence>
<keyword evidence="1 2" id="KW-0378">Hydrolase</keyword>
<dbReference type="AlphaFoldDB" id="A0A7C3MDE2"/>
<dbReference type="PANTHER" id="PTHR43546">
    <property type="entry name" value="UPF0173 METAL-DEPENDENT HYDROLASE MJ1163-RELATED"/>
    <property type="match status" value="1"/>
</dbReference>
<feature type="domain" description="Metallo-beta-lactamase" evidence="3">
    <location>
        <begin position="7"/>
        <end position="191"/>
    </location>
</feature>
<dbReference type="Gene3D" id="3.60.15.10">
    <property type="entry name" value="Ribonuclease Z/Hydroxyacylglutathione hydrolase-like"/>
    <property type="match status" value="1"/>
</dbReference>
<proteinExistence type="inferred from homology"/>
<dbReference type="EMBL" id="DTLB01000047">
    <property type="protein sequence ID" value="HFW32915.1"/>
    <property type="molecule type" value="Genomic_DNA"/>
</dbReference>
<dbReference type="PANTHER" id="PTHR43546:SF3">
    <property type="entry name" value="UPF0173 METAL-DEPENDENT HYDROLASE MJ1163"/>
    <property type="match status" value="1"/>
</dbReference>
<comment type="similarity">
    <text evidence="2">Belongs to the UPF0173 family.</text>
</comment>
<evidence type="ECO:0000256" key="1">
    <source>
        <dbReference type="ARBA" id="ARBA00022801"/>
    </source>
</evidence>
<dbReference type="GO" id="GO:0016787">
    <property type="term" value="F:hydrolase activity"/>
    <property type="evidence" value="ECO:0007669"/>
    <property type="project" value="UniProtKB-UniRule"/>
</dbReference>
<dbReference type="NCBIfam" id="NF001911">
    <property type="entry name" value="PRK00685.1"/>
    <property type="match status" value="1"/>
</dbReference>